<keyword evidence="4" id="KW-0158">Chromosome</keyword>
<feature type="non-terminal residue" evidence="7">
    <location>
        <position position="547"/>
    </location>
</feature>
<dbReference type="GO" id="GO:0034080">
    <property type="term" value="P:CENP-A containing chromatin assembly"/>
    <property type="evidence" value="ECO:0007669"/>
    <property type="project" value="TreeGrafter"/>
</dbReference>
<evidence type="ECO:0000256" key="4">
    <source>
        <dbReference type="ARBA" id="ARBA00022454"/>
    </source>
</evidence>
<organism evidence="7 8">
    <name type="scientific">Acropora cervicornis</name>
    <name type="common">Staghorn coral</name>
    <dbReference type="NCBI Taxonomy" id="6130"/>
    <lineage>
        <taxon>Eukaryota</taxon>
        <taxon>Metazoa</taxon>
        <taxon>Cnidaria</taxon>
        <taxon>Anthozoa</taxon>
        <taxon>Hexacorallia</taxon>
        <taxon>Scleractinia</taxon>
        <taxon>Astrocoeniina</taxon>
        <taxon>Acroporidae</taxon>
        <taxon>Acropora</taxon>
    </lineage>
</organism>
<evidence type="ECO:0000313" key="8">
    <source>
        <dbReference type="Proteomes" id="UP001249851"/>
    </source>
</evidence>
<reference evidence="7" key="1">
    <citation type="journal article" date="2023" name="G3 (Bethesda)">
        <title>Whole genome assembly and annotation of the endangered Caribbean coral Acropora cervicornis.</title>
        <authorList>
            <person name="Selwyn J.D."/>
            <person name="Vollmer S.V."/>
        </authorList>
    </citation>
    <scope>NUCLEOTIDE SEQUENCE</scope>
    <source>
        <strain evidence="7">K2</strain>
    </source>
</reference>
<evidence type="ECO:0000256" key="1">
    <source>
        <dbReference type="ARBA" id="ARBA00004123"/>
    </source>
</evidence>
<evidence type="ECO:0000256" key="2">
    <source>
        <dbReference type="ARBA" id="ARBA00004584"/>
    </source>
</evidence>
<keyword evidence="8" id="KW-1185">Reference proteome</keyword>
<dbReference type="GO" id="GO:0005634">
    <property type="term" value="C:nucleus"/>
    <property type="evidence" value="ECO:0007669"/>
    <property type="project" value="UniProtKB-SubCell"/>
</dbReference>
<evidence type="ECO:0000256" key="6">
    <source>
        <dbReference type="ARBA" id="ARBA00023328"/>
    </source>
</evidence>
<dbReference type="PANTHER" id="PTHR48208:SF2">
    <property type="entry name" value="CENTROMERE PROTEIN I"/>
    <property type="match status" value="1"/>
</dbReference>
<comment type="caution">
    <text evidence="7">The sequence shown here is derived from an EMBL/GenBank/DDBJ whole genome shotgun (WGS) entry which is preliminary data.</text>
</comment>
<reference evidence="7" key="2">
    <citation type="journal article" date="2023" name="Science">
        <title>Genomic signatures of disease resistance in endangered staghorn corals.</title>
        <authorList>
            <person name="Vollmer S.V."/>
            <person name="Selwyn J.D."/>
            <person name="Despard B.A."/>
            <person name="Roesel C.L."/>
        </authorList>
    </citation>
    <scope>NUCLEOTIDE SEQUENCE</scope>
    <source>
        <strain evidence="7">K2</strain>
    </source>
</reference>
<dbReference type="EMBL" id="JARQWQ010000002">
    <property type="protein sequence ID" value="KAK2573396.1"/>
    <property type="molecule type" value="Genomic_DNA"/>
</dbReference>
<evidence type="ECO:0000313" key="7">
    <source>
        <dbReference type="EMBL" id="KAK2573396.1"/>
    </source>
</evidence>
<gene>
    <name evidence="7" type="ORF">P5673_001046</name>
</gene>
<dbReference type="PANTHER" id="PTHR48208">
    <property type="entry name" value="CENTROMERE PROTEIN I"/>
    <property type="match status" value="1"/>
</dbReference>
<name>A0AAD9R5Y2_ACRCE</name>
<keyword evidence="6" id="KW-0137">Centromere</keyword>
<sequence length="547" mass="62450">MTNDSSDLANLDECIDFLLKEDLCGPKAQIKVETEIAVKRIEDFTHDDGLGQDQLLNLIKLATNGKYADSVSSRLVKSLLPQGSVPSSAIVIIASKVCTNKLSLNMKVLLLQWILMVFDLIDDLKDVHSMYGIFFNFLDSIMLCPHICNLLYYLTRKEDVLHYRVEKILALQSQIGIKPHLVGLLSIYNTLCPSLGILITSASNKLSRKRKLGHRINIPAIHSPSLTERISSEQLSSFKDLLDNIDNIEFPSQVACVLDSPLLQHIVSCNPDFTVQQRLNFWLNHSLCEVPYLGVYSCFGVFFGSCQVMYCFTGLLRNFLTIELPRQQELIQEERSSNKWHQEDVSMFAKDEMASFDPQKTLYDFIQFVDKICVLGLQIEKDHALLQHWVLNFFELVSIAHRQFSLPFVEIPSSGIIYRMLFSDNSMAVSRLCQIIVNYKREFESLKTSQGESQVNCLTFPDGFQSIQRLNQYILDICDSLWRNKAFIDRDKSFCFSMPSAVIDSLAVNHMNELFSIHHHASLIGEAWRFLHQTQPEGMKLTPSLIK</sequence>
<keyword evidence="5" id="KW-0539">Nucleus</keyword>
<dbReference type="AlphaFoldDB" id="A0AAD9R5Y2"/>
<dbReference type="InterPro" id="IPR012485">
    <property type="entry name" value="CENP-I"/>
</dbReference>
<comment type="subcellular location">
    <subcellularLocation>
        <location evidence="2">Chromosome</location>
        <location evidence="2">Centromere</location>
    </subcellularLocation>
    <subcellularLocation>
        <location evidence="1">Nucleus</location>
    </subcellularLocation>
</comment>
<accession>A0AAD9R5Y2</accession>
<proteinExistence type="inferred from homology"/>
<dbReference type="Pfam" id="PF07778">
    <property type="entry name" value="CENP-I"/>
    <property type="match status" value="2"/>
</dbReference>
<comment type="similarity">
    <text evidence="3">Belongs to the CENP-I/CTF3 family.</text>
</comment>
<dbReference type="GO" id="GO:0000939">
    <property type="term" value="C:inner kinetochore"/>
    <property type="evidence" value="ECO:0007669"/>
    <property type="project" value="TreeGrafter"/>
</dbReference>
<evidence type="ECO:0000256" key="5">
    <source>
        <dbReference type="ARBA" id="ARBA00023242"/>
    </source>
</evidence>
<dbReference type="Proteomes" id="UP001249851">
    <property type="component" value="Unassembled WGS sequence"/>
</dbReference>
<protein>
    <submittedName>
        <fullName evidence="7">Centromere protein I</fullName>
    </submittedName>
</protein>
<dbReference type="GO" id="GO:0000070">
    <property type="term" value="P:mitotic sister chromatid segregation"/>
    <property type="evidence" value="ECO:0007669"/>
    <property type="project" value="TreeGrafter"/>
</dbReference>
<evidence type="ECO:0000256" key="3">
    <source>
        <dbReference type="ARBA" id="ARBA00005470"/>
    </source>
</evidence>